<gene>
    <name evidence="9" type="ORF">SAMN05421790_10572</name>
</gene>
<dbReference type="GO" id="GO:0046872">
    <property type="term" value="F:metal ion binding"/>
    <property type="evidence" value="ECO:0007669"/>
    <property type="project" value="UniProtKB-UniRule"/>
</dbReference>
<evidence type="ECO:0000313" key="9">
    <source>
        <dbReference type="EMBL" id="SIS78872.1"/>
    </source>
</evidence>
<keyword evidence="10" id="KW-1185">Reference proteome</keyword>
<protein>
    <submittedName>
        <fullName evidence="9">Endoglucanase</fullName>
    </submittedName>
</protein>
<dbReference type="AlphaFoldDB" id="A0A1N7LYJ8"/>
<dbReference type="SUPFAM" id="SSF53187">
    <property type="entry name" value="Zn-dependent exopeptidases"/>
    <property type="match status" value="1"/>
</dbReference>
<dbReference type="Pfam" id="PF05343">
    <property type="entry name" value="Peptidase_M42"/>
    <property type="match status" value="1"/>
</dbReference>
<feature type="binding site" evidence="8">
    <location>
        <position position="245"/>
    </location>
    <ligand>
        <name>Zn(2+)</name>
        <dbReference type="ChEBI" id="CHEBI:29105"/>
        <label>1</label>
    </ligand>
</feature>
<evidence type="ECO:0000256" key="8">
    <source>
        <dbReference type="PIRSR" id="PIRSR001123-2"/>
    </source>
</evidence>
<evidence type="ECO:0000256" key="1">
    <source>
        <dbReference type="ARBA" id="ARBA00006272"/>
    </source>
</evidence>
<keyword evidence="3" id="KW-0645">Protease</keyword>
<dbReference type="InterPro" id="IPR051464">
    <property type="entry name" value="Peptidase_M42_aminopept"/>
</dbReference>
<dbReference type="GO" id="GO:0006508">
    <property type="term" value="P:proteolysis"/>
    <property type="evidence" value="ECO:0007669"/>
    <property type="project" value="UniProtKB-KW"/>
</dbReference>
<dbReference type="Gene3D" id="3.40.630.10">
    <property type="entry name" value="Zn peptidases"/>
    <property type="match status" value="1"/>
</dbReference>
<dbReference type="SUPFAM" id="SSF101821">
    <property type="entry name" value="Aminopeptidase/glucanase lid domain"/>
    <property type="match status" value="1"/>
</dbReference>
<comment type="cofactor">
    <cofactor evidence="8">
        <name>a divalent metal cation</name>
        <dbReference type="ChEBI" id="CHEBI:60240"/>
    </cofactor>
    <text evidence="8">Binds 2 divalent metal cations per subunit.</text>
</comment>
<feature type="binding site" evidence="8">
    <location>
        <position position="333"/>
    </location>
    <ligand>
        <name>Zn(2+)</name>
        <dbReference type="ChEBI" id="CHEBI:29105"/>
        <label>2</label>
    </ligand>
</feature>
<name>A0A1N7LYJ8_9BACL</name>
<feature type="binding site" evidence="8">
    <location>
        <position position="223"/>
    </location>
    <ligand>
        <name>Zn(2+)</name>
        <dbReference type="ChEBI" id="CHEBI:29105"/>
        <label>2</label>
    </ligand>
</feature>
<sequence>MKEVLLHTMSDVKRGDFKQLLKELTEVPGPPGHEGPVRKLMARWTAPVADEVTSDHLGALIARKGADGPRIMVAGHLDEIGFMVTRITEEGFLRFQPLGGWWSQVVSAQRVEVMTDQGSVLGVVGSKPPHLLPPDQRRKAVSLEELFIDVGASDKEEVEAMGIRPGDVAVPWSPFTVMGNSKHWLGKAMDNRMGCAVAVEVLRRLSQTDHPNTVYGVGTVMEEVGRRGAHTATAAVRPDIGIAVDVGIAGDTPGINKDQAPCRLGDGPQLVLYDAGHLPHRGLVRLVQDVAKKEGIPLQYEWIARGATDASHIHLFDKGVPAISLGVPARYIHSHTSIIHQDDVERLIHLLVAVIHRLDRETVDRLCQGL</sequence>
<dbReference type="Proteomes" id="UP000186795">
    <property type="component" value="Unassembled WGS sequence"/>
</dbReference>
<feature type="binding site" evidence="8">
    <location>
        <position position="190"/>
    </location>
    <ligand>
        <name>Zn(2+)</name>
        <dbReference type="ChEBI" id="CHEBI:29105"/>
        <label>2</label>
    </ligand>
</feature>
<evidence type="ECO:0000256" key="3">
    <source>
        <dbReference type="ARBA" id="ARBA00022670"/>
    </source>
</evidence>
<feature type="binding site" evidence="8">
    <location>
        <position position="76"/>
    </location>
    <ligand>
        <name>Zn(2+)</name>
        <dbReference type="ChEBI" id="CHEBI:29105"/>
        <label>1</label>
    </ligand>
</feature>
<evidence type="ECO:0000256" key="2">
    <source>
        <dbReference type="ARBA" id="ARBA00022438"/>
    </source>
</evidence>
<keyword evidence="2" id="KW-0031">Aminopeptidase</keyword>
<accession>A0A1N7LYJ8</accession>
<dbReference type="PANTHER" id="PTHR32481:SF0">
    <property type="entry name" value="AMINOPEPTIDASE YPDE-RELATED"/>
    <property type="match status" value="1"/>
</dbReference>
<keyword evidence="4 8" id="KW-0479">Metal-binding</keyword>
<dbReference type="InterPro" id="IPR008007">
    <property type="entry name" value="Peptidase_M42"/>
</dbReference>
<feature type="binding site" evidence="8">
    <location>
        <position position="190"/>
    </location>
    <ligand>
        <name>Zn(2+)</name>
        <dbReference type="ChEBI" id="CHEBI:29105"/>
        <label>1</label>
    </ligand>
</feature>
<dbReference type="GO" id="GO:0004177">
    <property type="term" value="F:aminopeptidase activity"/>
    <property type="evidence" value="ECO:0007669"/>
    <property type="project" value="UniProtKB-UniRule"/>
</dbReference>
<dbReference type="InterPro" id="IPR023367">
    <property type="entry name" value="Peptidase_M42_dom2"/>
</dbReference>
<evidence type="ECO:0000256" key="6">
    <source>
        <dbReference type="PIRNR" id="PIRNR001123"/>
    </source>
</evidence>
<dbReference type="Gene3D" id="2.40.30.40">
    <property type="entry name" value="Peptidase M42, domain 2"/>
    <property type="match status" value="1"/>
</dbReference>
<evidence type="ECO:0000256" key="5">
    <source>
        <dbReference type="ARBA" id="ARBA00022801"/>
    </source>
</evidence>
<keyword evidence="5" id="KW-0378">Hydrolase</keyword>
<evidence type="ECO:0000256" key="7">
    <source>
        <dbReference type="PIRSR" id="PIRSR001123-1"/>
    </source>
</evidence>
<dbReference type="EMBL" id="FTOD01000005">
    <property type="protein sequence ID" value="SIS78872.1"/>
    <property type="molecule type" value="Genomic_DNA"/>
</dbReference>
<organism evidence="9 10">
    <name type="scientific">Kroppenstedtia eburnea</name>
    <dbReference type="NCBI Taxonomy" id="714067"/>
    <lineage>
        <taxon>Bacteria</taxon>
        <taxon>Bacillati</taxon>
        <taxon>Bacillota</taxon>
        <taxon>Bacilli</taxon>
        <taxon>Bacillales</taxon>
        <taxon>Thermoactinomycetaceae</taxon>
        <taxon>Kroppenstedtia</taxon>
    </lineage>
</organism>
<evidence type="ECO:0000256" key="4">
    <source>
        <dbReference type="ARBA" id="ARBA00022723"/>
    </source>
</evidence>
<evidence type="ECO:0000313" key="10">
    <source>
        <dbReference type="Proteomes" id="UP000186795"/>
    </source>
</evidence>
<reference evidence="10" key="1">
    <citation type="submission" date="2017-01" db="EMBL/GenBank/DDBJ databases">
        <authorList>
            <person name="Varghese N."/>
            <person name="Submissions S."/>
        </authorList>
    </citation>
    <scope>NUCLEOTIDE SEQUENCE [LARGE SCALE GENOMIC DNA]</scope>
    <source>
        <strain evidence="10">DSM 45196</strain>
    </source>
</reference>
<comment type="similarity">
    <text evidence="1 6">Belongs to the peptidase M42 family.</text>
</comment>
<dbReference type="PANTHER" id="PTHR32481">
    <property type="entry name" value="AMINOPEPTIDASE"/>
    <property type="match status" value="1"/>
</dbReference>
<dbReference type="CDD" id="cd05656">
    <property type="entry name" value="M42_Frv"/>
    <property type="match status" value="1"/>
</dbReference>
<proteinExistence type="inferred from homology"/>
<dbReference type="PIRSF" id="PIRSF001123">
    <property type="entry name" value="PepA_GA"/>
    <property type="match status" value="1"/>
</dbReference>
<feature type="active site" description="Proton acceptor" evidence="7">
    <location>
        <position position="222"/>
    </location>
</feature>